<dbReference type="OMA" id="WAVEDDT"/>
<keyword evidence="4" id="KW-1185">Reference proteome</keyword>
<dbReference type="AlphaFoldDB" id="G4ZZU3"/>
<dbReference type="Proteomes" id="UP000002640">
    <property type="component" value="Unassembled WGS sequence"/>
</dbReference>
<dbReference type="RefSeq" id="XP_009533985.1">
    <property type="nucleotide sequence ID" value="XM_009535690.1"/>
</dbReference>
<dbReference type="EMBL" id="JH159158">
    <property type="protein sequence ID" value="EGZ11240.1"/>
    <property type="molecule type" value="Genomic_DNA"/>
</dbReference>
<evidence type="ECO:0000256" key="1">
    <source>
        <dbReference type="SAM" id="MobiDB-lite"/>
    </source>
</evidence>
<evidence type="ECO:0000256" key="2">
    <source>
        <dbReference type="SAM" id="Phobius"/>
    </source>
</evidence>
<accession>G4ZZU3</accession>
<protein>
    <submittedName>
        <fullName evidence="3">Uncharacterized protein</fullName>
    </submittedName>
</protein>
<organism evidence="3 4">
    <name type="scientific">Phytophthora sojae (strain P6497)</name>
    <name type="common">Soybean stem and root rot agent</name>
    <name type="synonym">Phytophthora megasperma f. sp. glycines</name>
    <dbReference type="NCBI Taxonomy" id="1094619"/>
    <lineage>
        <taxon>Eukaryota</taxon>
        <taxon>Sar</taxon>
        <taxon>Stramenopiles</taxon>
        <taxon>Oomycota</taxon>
        <taxon>Peronosporomycetes</taxon>
        <taxon>Peronosporales</taxon>
        <taxon>Peronosporaceae</taxon>
        <taxon>Phytophthora</taxon>
    </lineage>
</organism>
<gene>
    <name evidence="3" type="ORF">PHYSODRAFT_521043</name>
</gene>
<dbReference type="STRING" id="1094619.G4ZZU3"/>
<sequence>MADLAISVDEFNAAGCEALTCADSNGGTAQTYKACRQSPVDVLAASKCVVEVFESDSSSNGIVWSTGGNSTTLPDIRVVKNSGVTSCGCSYTVYSIHTASPLEQSSIESGCPADPRSASLVIPCYGNDTVPDALRDRITTPKGSDWVIQWILEHGGFDPTTESSRAPSQGSASATTEAGGGGGGGLSWWWLLIIVLLILLLIIATVVACRHCHRLSRFTSPPDNTTYIFVGGRMWAVEDDTHGRGAGYWLRFANWCRKTFNFFN</sequence>
<keyword evidence="2" id="KW-0472">Membrane</keyword>
<feature type="compositionally biased region" description="Polar residues" evidence="1">
    <location>
        <begin position="160"/>
        <end position="169"/>
    </location>
</feature>
<dbReference type="KEGG" id="psoj:PHYSODRAFT_521043"/>
<reference evidence="3 4" key="1">
    <citation type="journal article" date="2006" name="Science">
        <title>Phytophthora genome sequences uncover evolutionary origins and mechanisms of pathogenesis.</title>
        <authorList>
            <person name="Tyler B.M."/>
            <person name="Tripathy S."/>
            <person name="Zhang X."/>
            <person name="Dehal P."/>
            <person name="Jiang R.H."/>
            <person name="Aerts A."/>
            <person name="Arredondo F.D."/>
            <person name="Baxter L."/>
            <person name="Bensasson D."/>
            <person name="Beynon J.L."/>
            <person name="Chapman J."/>
            <person name="Damasceno C.M."/>
            <person name="Dorrance A.E."/>
            <person name="Dou D."/>
            <person name="Dickerman A.W."/>
            <person name="Dubchak I.L."/>
            <person name="Garbelotto M."/>
            <person name="Gijzen M."/>
            <person name="Gordon S.G."/>
            <person name="Govers F."/>
            <person name="Grunwald N.J."/>
            <person name="Huang W."/>
            <person name="Ivors K.L."/>
            <person name="Jones R.W."/>
            <person name="Kamoun S."/>
            <person name="Krampis K."/>
            <person name="Lamour K.H."/>
            <person name="Lee M.K."/>
            <person name="McDonald W.H."/>
            <person name="Medina M."/>
            <person name="Meijer H.J."/>
            <person name="Nordberg E.K."/>
            <person name="Maclean D.J."/>
            <person name="Ospina-Giraldo M.D."/>
            <person name="Morris P.F."/>
            <person name="Phuntumart V."/>
            <person name="Putnam N.H."/>
            <person name="Rash S."/>
            <person name="Rose J.K."/>
            <person name="Sakihama Y."/>
            <person name="Salamov A.A."/>
            <person name="Savidor A."/>
            <person name="Scheuring C.F."/>
            <person name="Smith B.M."/>
            <person name="Sobral B.W."/>
            <person name="Terry A."/>
            <person name="Torto-Alalibo T.A."/>
            <person name="Win J."/>
            <person name="Xu Z."/>
            <person name="Zhang H."/>
            <person name="Grigoriev I.V."/>
            <person name="Rokhsar D.S."/>
            <person name="Boore J.L."/>
        </authorList>
    </citation>
    <scope>NUCLEOTIDE SEQUENCE [LARGE SCALE GENOMIC DNA]</scope>
    <source>
        <strain evidence="3 4">P6497</strain>
    </source>
</reference>
<evidence type="ECO:0000313" key="3">
    <source>
        <dbReference type="EMBL" id="EGZ11240.1"/>
    </source>
</evidence>
<proteinExistence type="predicted"/>
<dbReference type="GeneID" id="20660364"/>
<evidence type="ECO:0000313" key="4">
    <source>
        <dbReference type="Proteomes" id="UP000002640"/>
    </source>
</evidence>
<keyword evidence="2" id="KW-1133">Transmembrane helix</keyword>
<feature type="transmembrane region" description="Helical" evidence="2">
    <location>
        <begin position="188"/>
        <end position="209"/>
    </location>
</feature>
<dbReference type="InParanoid" id="G4ZZU3"/>
<name>G4ZZU3_PHYSP</name>
<feature type="region of interest" description="Disordered" evidence="1">
    <location>
        <begin position="159"/>
        <end position="181"/>
    </location>
</feature>
<keyword evidence="2" id="KW-0812">Transmembrane</keyword>